<organism evidence="2 3">
    <name type="scientific">Neurospora tetraspora</name>
    <dbReference type="NCBI Taxonomy" id="94610"/>
    <lineage>
        <taxon>Eukaryota</taxon>
        <taxon>Fungi</taxon>
        <taxon>Dikarya</taxon>
        <taxon>Ascomycota</taxon>
        <taxon>Pezizomycotina</taxon>
        <taxon>Sordariomycetes</taxon>
        <taxon>Sordariomycetidae</taxon>
        <taxon>Sordariales</taxon>
        <taxon>Sordariaceae</taxon>
        <taxon>Neurospora</taxon>
    </lineage>
</organism>
<dbReference type="AlphaFoldDB" id="A0AAE0J817"/>
<protein>
    <submittedName>
        <fullName evidence="2">Uncharacterized protein</fullName>
    </submittedName>
</protein>
<evidence type="ECO:0000313" key="3">
    <source>
        <dbReference type="Proteomes" id="UP001278500"/>
    </source>
</evidence>
<evidence type="ECO:0000313" key="2">
    <source>
        <dbReference type="EMBL" id="KAK3338738.1"/>
    </source>
</evidence>
<keyword evidence="1" id="KW-0812">Transmembrane</keyword>
<dbReference type="GeneID" id="87862198"/>
<sequence>MDIAIIAAFSFITLCIAVWFLPEPNLSGIAALIIGVGWSITFILWGVIALQQEQLDEQQGTKLTAGRIEEYAAEYQTLARQTFDLNKEMLVLQKEMLSQNKEMLVLQKQMFDIQKATHAQNKEMLVSQKEMLSQNKDMLEKNKEMLGLQKQMFDIQKATYAHNKEMLTQNKEMVALQRRLVPATEMGATRGTQERIATILHIQAGQMDVALKKMGVDDAKRPWVPPRR</sequence>
<gene>
    <name evidence="2" type="ORF">B0H65DRAFT_433113</name>
</gene>
<feature type="transmembrane region" description="Helical" evidence="1">
    <location>
        <begin position="5"/>
        <end position="22"/>
    </location>
</feature>
<evidence type="ECO:0000256" key="1">
    <source>
        <dbReference type="SAM" id="Phobius"/>
    </source>
</evidence>
<keyword evidence="3" id="KW-1185">Reference proteome</keyword>
<feature type="transmembrane region" description="Helical" evidence="1">
    <location>
        <begin position="28"/>
        <end position="50"/>
    </location>
</feature>
<dbReference type="EMBL" id="JAUEPP010000007">
    <property type="protein sequence ID" value="KAK3338738.1"/>
    <property type="molecule type" value="Genomic_DNA"/>
</dbReference>
<reference evidence="2" key="1">
    <citation type="journal article" date="2023" name="Mol. Phylogenet. Evol.">
        <title>Genome-scale phylogeny and comparative genomics of the fungal order Sordariales.</title>
        <authorList>
            <person name="Hensen N."/>
            <person name="Bonometti L."/>
            <person name="Westerberg I."/>
            <person name="Brannstrom I.O."/>
            <person name="Guillou S."/>
            <person name="Cros-Aarteil S."/>
            <person name="Calhoun S."/>
            <person name="Haridas S."/>
            <person name="Kuo A."/>
            <person name="Mondo S."/>
            <person name="Pangilinan J."/>
            <person name="Riley R."/>
            <person name="LaButti K."/>
            <person name="Andreopoulos B."/>
            <person name="Lipzen A."/>
            <person name="Chen C."/>
            <person name="Yan M."/>
            <person name="Daum C."/>
            <person name="Ng V."/>
            <person name="Clum A."/>
            <person name="Steindorff A."/>
            <person name="Ohm R.A."/>
            <person name="Martin F."/>
            <person name="Silar P."/>
            <person name="Natvig D.O."/>
            <person name="Lalanne C."/>
            <person name="Gautier V."/>
            <person name="Ament-Velasquez S.L."/>
            <person name="Kruys A."/>
            <person name="Hutchinson M.I."/>
            <person name="Powell A.J."/>
            <person name="Barry K."/>
            <person name="Miller A.N."/>
            <person name="Grigoriev I.V."/>
            <person name="Debuchy R."/>
            <person name="Gladieux P."/>
            <person name="Hiltunen Thoren M."/>
            <person name="Johannesson H."/>
        </authorList>
    </citation>
    <scope>NUCLEOTIDE SEQUENCE</scope>
    <source>
        <strain evidence="2">CBS 560.94</strain>
    </source>
</reference>
<dbReference type="Proteomes" id="UP001278500">
    <property type="component" value="Unassembled WGS sequence"/>
</dbReference>
<dbReference type="RefSeq" id="XP_062678098.1">
    <property type="nucleotide sequence ID" value="XM_062825044.1"/>
</dbReference>
<reference evidence="2" key="2">
    <citation type="submission" date="2023-06" db="EMBL/GenBank/DDBJ databases">
        <authorList>
            <consortium name="Lawrence Berkeley National Laboratory"/>
            <person name="Haridas S."/>
            <person name="Hensen N."/>
            <person name="Bonometti L."/>
            <person name="Westerberg I."/>
            <person name="Brannstrom I.O."/>
            <person name="Guillou S."/>
            <person name="Cros-Aarteil S."/>
            <person name="Calhoun S."/>
            <person name="Kuo A."/>
            <person name="Mondo S."/>
            <person name="Pangilinan J."/>
            <person name="Riley R."/>
            <person name="Labutti K."/>
            <person name="Andreopoulos B."/>
            <person name="Lipzen A."/>
            <person name="Chen C."/>
            <person name="Yanf M."/>
            <person name="Daum C."/>
            <person name="Ng V."/>
            <person name="Clum A."/>
            <person name="Steindorff A."/>
            <person name="Ohm R."/>
            <person name="Martin F."/>
            <person name="Silar P."/>
            <person name="Natvig D."/>
            <person name="Lalanne C."/>
            <person name="Gautier V."/>
            <person name="Ament-Velasquez S.L."/>
            <person name="Kruys A."/>
            <person name="Hutchinson M.I."/>
            <person name="Powell A.J."/>
            <person name="Barry K."/>
            <person name="Miller A.N."/>
            <person name="Grigoriev I.V."/>
            <person name="Debuchy R."/>
            <person name="Gladieux P."/>
            <person name="Thoren M.H."/>
            <person name="Johannesson H."/>
        </authorList>
    </citation>
    <scope>NUCLEOTIDE SEQUENCE</scope>
    <source>
        <strain evidence="2">CBS 560.94</strain>
    </source>
</reference>
<proteinExistence type="predicted"/>
<keyword evidence="1" id="KW-1133">Transmembrane helix</keyword>
<name>A0AAE0J817_9PEZI</name>
<comment type="caution">
    <text evidence="2">The sequence shown here is derived from an EMBL/GenBank/DDBJ whole genome shotgun (WGS) entry which is preliminary data.</text>
</comment>
<accession>A0AAE0J817</accession>
<keyword evidence="1" id="KW-0472">Membrane</keyword>